<feature type="region of interest" description="Disordered" evidence="1">
    <location>
        <begin position="53"/>
        <end position="120"/>
    </location>
</feature>
<keyword evidence="2" id="KW-1185">Reference proteome</keyword>
<sequence length="202" mass="21434">MFLRQETQGPKLVCTPGPELHTTVVVHQEARSDPGVHAGAALLTTMVSHEYLPRRASPTPTPETPAPRQASSPRPPARTDSPAPHRPEARPPPAGDPHRGQGAGGEQEARRGGGPGPFDSGTAALAAAAAAAAAPRAFLSLLSPTTNRKCVTRRRRRGDVHFRPALTPRMRPSPPAFPKVEGPLKRRGILAPCWSLGLDGRR</sequence>
<protein>
    <submittedName>
        <fullName evidence="3">Translation initiation factor IF-2-like</fullName>
    </submittedName>
</protein>
<evidence type="ECO:0000256" key="1">
    <source>
        <dbReference type="SAM" id="MobiDB-lite"/>
    </source>
</evidence>
<reference evidence="3" key="1">
    <citation type="submission" date="2025-08" db="UniProtKB">
        <authorList>
            <consortium name="RefSeq"/>
        </authorList>
    </citation>
    <scope>IDENTIFICATION</scope>
    <source>
        <tissue evidence="3">Blood</tissue>
    </source>
</reference>
<dbReference type="KEGG" id="zca:113911810"/>
<proteinExistence type="predicted"/>
<evidence type="ECO:0000313" key="3">
    <source>
        <dbReference type="RefSeq" id="XP_027430476.1"/>
    </source>
</evidence>
<accession>A0A6J2BHJ6</accession>
<dbReference type="Proteomes" id="UP000515165">
    <property type="component" value="Chromosome 12"/>
</dbReference>
<evidence type="ECO:0000313" key="2">
    <source>
        <dbReference type="Proteomes" id="UP000515165"/>
    </source>
</evidence>
<dbReference type="GeneID" id="113911810"/>
<gene>
    <name evidence="3" type="primary">LOC113911810</name>
</gene>
<organism evidence="2 3">
    <name type="scientific">Zalophus californianus</name>
    <name type="common">California sealion</name>
    <dbReference type="NCBI Taxonomy" id="9704"/>
    <lineage>
        <taxon>Eukaryota</taxon>
        <taxon>Metazoa</taxon>
        <taxon>Chordata</taxon>
        <taxon>Craniata</taxon>
        <taxon>Vertebrata</taxon>
        <taxon>Euteleostomi</taxon>
        <taxon>Mammalia</taxon>
        <taxon>Eutheria</taxon>
        <taxon>Laurasiatheria</taxon>
        <taxon>Carnivora</taxon>
        <taxon>Caniformia</taxon>
        <taxon>Pinnipedia</taxon>
        <taxon>Otariidae</taxon>
        <taxon>Zalophus</taxon>
    </lineage>
</organism>
<feature type="region of interest" description="Disordered" evidence="1">
    <location>
        <begin position="161"/>
        <end position="183"/>
    </location>
</feature>
<dbReference type="RefSeq" id="XP_027430476.1">
    <property type="nucleotide sequence ID" value="XM_027574675.2"/>
</dbReference>
<dbReference type="AlphaFoldDB" id="A0A6J2BHJ6"/>
<name>A0A6J2BHJ6_ZALCA</name>